<dbReference type="RefSeq" id="WP_377542384.1">
    <property type="nucleotide sequence ID" value="NZ_JBHSBN010000002.1"/>
</dbReference>
<organism evidence="2 3">
    <name type="scientific">Micromonospora zhanjiangensis</name>
    <dbReference type="NCBI Taxonomy" id="1522057"/>
    <lineage>
        <taxon>Bacteria</taxon>
        <taxon>Bacillati</taxon>
        <taxon>Actinomycetota</taxon>
        <taxon>Actinomycetes</taxon>
        <taxon>Micromonosporales</taxon>
        <taxon>Micromonosporaceae</taxon>
        <taxon>Micromonospora</taxon>
    </lineage>
</organism>
<dbReference type="Proteomes" id="UP001595868">
    <property type="component" value="Unassembled WGS sequence"/>
</dbReference>
<feature type="transmembrane region" description="Helical" evidence="1">
    <location>
        <begin position="424"/>
        <end position="443"/>
    </location>
</feature>
<keyword evidence="1" id="KW-0472">Membrane</keyword>
<accession>A0ABV8KHH4</accession>
<evidence type="ECO:0000313" key="2">
    <source>
        <dbReference type="EMBL" id="MFC4105347.1"/>
    </source>
</evidence>
<evidence type="ECO:0008006" key="4">
    <source>
        <dbReference type="Google" id="ProtNLM"/>
    </source>
</evidence>
<keyword evidence="3" id="KW-1185">Reference proteome</keyword>
<feature type="transmembrane region" description="Helical" evidence="1">
    <location>
        <begin position="756"/>
        <end position="783"/>
    </location>
</feature>
<gene>
    <name evidence="2" type="ORF">ACFOX0_05255</name>
</gene>
<feature type="transmembrane region" description="Helical" evidence="1">
    <location>
        <begin position="849"/>
        <end position="875"/>
    </location>
</feature>
<feature type="transmembrane region" description="Helical" evidence="1">
    <location>
        <begin position="301"/>
        <end position="329"/>
    </location>
</feature>
<reference evidence="3" key="1">
    <citation type="journal article" date="2019" name="Int. J. Syst. Evol. Microbiol.">
        <title>The Global Catalogue of Microorganisms (GCM) 10K type strain sequencing project: providing services to taxonomists for standard genome sequencing and annotation.</title>
        <authorList>
            <consortium name="The Broad Institute Genomics Platform"/>
            <consortium name="The Broad Institute Genome Sequencing Center for Infectious Disease"/>
            <person name="Wu L."/>
            <person name="Ma J."/>
        </authorList>
    </citation>
    <scope>NUCLEOTIDE SEQUENCE [LARGE SCALE GENOMIC DNA]</scope>
    <source>
        <strain evidence="3">2902at01</strain>
    </source>
</reference>
<feature type="transmembrane region" description="Helical" evidence="1">
    <location>
        <begin position="510"/>
        <end position="530"/>
    </location>
</feature>
<protein>
    <recommendedName>
        <fullName evidence="4">ABC transport system permease protein</fullName>
    </recommendedName>
</protein>
<comment type="caution">
    <text evidence="2">The sequence shown here is derived from an EMBL/GenBank/DDBJ whole genome shotgun (WGS) entry which is preliminary data.</text>
</comment>
<evidence type="ECO:0000256" key="1">
    <source>
        <dbReference type="SAM" id="Phobius"/>
    </source>
</evidence>
<feature type="transmembrane region" description="Helical" evidence="1">
    <location>
        <begin position="804"/>
        <end position="829"/>
    </location>
</feature>
<keyword evidence="1" id="KW-1133">Transmembrane helix</keyword>
<name>A0ABV8KHH4_9ACTN</name>
<feature type="transmembrane region" description="Helical" evidence="1">
    <location>
        <begin position="455"/>
        <end position="475"/>
    </location>
</feature>
<keyword evidence="1" id="KW-0812">Transmembrane</keyword>
<proteinExistence type="predicted"/>
<evidence type="ECO:0000313" key="3">
    <source>
        <dbReference type="Proteomes" id="UP001595868"/>
    </source>
</evidence>
<dbReference type="EMBL" id="JBHSBN010000002">
    <property type="protein sequence ID" value="MFC4105347.1"/>
    <property type="molecule type" value="Genomic_DNA"/>
</dbReference>
<feature type="transmembrane region" description="Helical" evidence="1">
    <location>
        <begin position="349"/>
        <end position="371"/>
    </location>
</feature>
<sequence length="895" mass="92009">MSAMSGAVRRIRAFAGQFALLGLLALVAALLLSAAPRLAFGSADRGLRGQIAAQPPAVRDLSYEETPTQVPGFPWVVRPQHLDGLLDAMPSAVRDVIGDGWYAAQTGTGRATGAGRPANPPLDLVLRASTETREAVTMVDGRWPSDQGAPDGSIEVAVAADVATSAGVRTGMLMNVKPNGSSLPSRRVTIVGTFRAVDPGNGVWDSLPSVLRITPGSPQSESSVATAVALTNQAGLDSLAEAHWPVSFSWRYRIAADRLTADNATPVLDALRQVQQQAHREVQFNQGLATPLAVFLDRYHAALTVLSVVSTGVLATLGGLVILAAGLAVRRRAAEFALIRARGGAVVDVGWRALLESLLVIPPAAAVGWLAGLTVPGRGADTGWLVVAAALLITLALPVTAVVVRSSVAARADLTGRFRSARRLTVEVALLAVAVLGTVLLRRRGLPPGGGIDPLLAAVPVLLAAGAAILVLRGYPLPLRLAGRLAGRSRGVVGFLGLARAGRSAVTGPLIVVVMAVATAGFCAVVASGVTDSRDRAADLAVPADLLLIGDHFAADTADELAGQPGVRAVAPLLAVPATELVRSSTEMRNTMSTYLLLVDAPALTRVAELSGTRIDLPDPLRTATPGVDPVPALVSPAVAADLAGGGVVTAQGGRYAFRTDRVVSSFPTVPAGTDRFVVLPWQALRAAPATPLTPTGFLLSASGADPVALRETGERGQTRWFTEGLVTALPTTRPPVLTSRATAHADLDSGGANGVLLFGIVLGVAGGAVLGLLAIAFAVLAGAQTRGRVLSRLRTMGLSRPQWRGLLLVELAPLIGVAMLTGAVTGVLSPLLLTPVLGLDTFTAGVPVLVRFDVTVFGGALALGAVALAVAIAVEAIVNRRLRLGEVLRLGEEI</sequence>
<feature type="transmembrane region" description="Helical" evidence="1">
    <location>
        <begin position="383"/>
        <end position="404"/>
    </location>
</feature>